<dbReference type="GeneID" id="78559299"/>
<proteinExistence type="predicted"/>
<name>A0ABX8IPH2_9GAMM</name>
<dbReference type="Proteomes" id="UP000683442">
    <property type="component" value="Chromosome"/>
</dbReference>
<evidence type="ECO:0000313" key="3">
    <source>
        <dbReference type="Proteomes" id="UP000683442"/>
    </source>
</evidence>
<sequence>MDGNTARTILSLNDQRDKAEASKRQALLELAEMKHELQVLRHMKREILVCLLDRRLPHYQRDGSSPSCHHTVSRIARIVRSAHAGN</sequence>
<feature type="coiled-coil region" evidence="1">
    <location>
        <begin position="9"/>
        <end position="43"/>
    </location>
</feature>
<accession>A0ABX8IPH2</accession>
<dbReference type="EMBL" id="CP076686">
    <property type="protein sequence ID" value="QWV14449.1"/>
    <property type="molecule type" value="Genomic_DNA"/>
</dbReference>
<organism evidence="2 3">
    <name type="scientific">Marinobacter adhaerens</name>
    <dbReference type="NCBI Taxonomy" id="1033846"/>
    <lineage>
        <taxon>Bacteria</taxon>
        <taxon>Pseudomonadati</taxon>
        <taxon>Pseudomonadota</taxon>
        <taxon>Gammaproteobacteria</taxon>
        <taxon>Pseudomonadales</taxon>
        <taxon>Marinobacteraceae</taxon>
        <taxon>Marinobacter</taxon>
    </lineage>
</organism>
<evidence type="ECO:0000256" key="1">
    <source>
        <dbReference type="SAM" id="Coils"/>
    </source>
</evidence>
<keyword evidence="1" id="KW-0175">Coiled coil</keyword>
<reference evidence="2 3" key="1">
    <citation type="submission" date="2021-06" db="EMBL/GenBank/DDBJ databases">
        <title>Microbial metabolic specificity influences pelagic lipid remineralization.</title>
        <authorList>
            <person name="Behrendt L."/>
            <person name="Hunter J.E."/>
            <person name="Alcolombri U."/>
            <person name="Smriga S."/>
            <person name="Mincer T."/>
            <person name="Lowenstein D.P."/>
            <person name="Peaudecerf F.J."/>
            <person name="Fernandez V.I."/>
            <person name="Fredricks H."/>
            <person name="Almblad H."/>
            <person name="Harrison J.J."/>
            <person name="Stocker R."/>
            <person name="Van Mooy B.A.S."/>
        </authorList>
    </citation>
    <scope>NUCLEOTIDE SEQUENCE [LARGE SCALE GENOMIC DNA]</scope>
    <source>
        <strain evidence="2 3">HP15-B</strain>
    </source>
</reference>
<dbReference type="RefSeq" id="WP_014576211.1">
    <property type="nucleotide sequence ID" value="NZ_CP076686.1"/>
</dbReference>
<protein>
    <submittedName>
        <fullName evidence="2">Uncharacterized protein</fullName>
    </submittedName>
</protein>
<gene>
    <name evidence="2" type="ORF">KQ249_07610</name>
</gene>
<evidence type="ECO:0000313" key="2">
    <source>
        <dbReference type="EMBL" id="QWV14449.1"/>
    </source>
</evidence>
<keyword evidence="3" id="KW-1185">Reference proteome</keyword>